<protein>
    <submittedName>
        <fullName evidence="1">Uncharacterized protein</fullName>
    </submittedName>
</protein>
<proteinExistence type="predicted"/>
<accession>A0A382ME22</accession>
<name>A0A382ME22_9ZZZZ</name>
<reference evidence="1" key="1">
    <citation type="submission" date="2018-05" db="EMBL/GenBank/DDBJ databases">
        <authorList>
            <person name="Lanie J.A."/>
            <person name="Ng W.-L."/>
            <person name="Kazmierczak K.M."/>
            <person name="Andrzejewski T.M."/>
            <person name="Davidsen T.M."/>
            <person name="Wayne K.J."/>
            <person name="Tettelin H."/>
            <person name="Glass J.I."/>
            <person name="Rusch D."/>
            <person name="Podicherti R."/>
            <person name="Tsui H.-C.T."/>
            <person name="Winkler M.E."/>
        </authorList>
    </citation>
    <scope>NUCLEOTIDE SEQUENCE</scope>
</reference>
<dbReference type="EMBL" id="UINC01093042">
    <property type="protein sequence ID" value="SVC47139.1"/>
    <property type="molecule type" value="Genomic_DNA"/>
</dbReference>
<sequence>MSAAIKKVVHNDFKTGFKNNWIEPVNNMFGVYQNNQYEKIIELMDSL</sequence>
<dbReference type="AlphaFoldDB" id="A0A382ME22"/>
<organism evidence="1">
    <name type="scientific">marine metagenome</name>
    <dbReference type="NCBI Taxonomy" id="408172"/>
    <lineage>
        <taxon>unclassified sequences</taxon>
        <taxon>metagenomes</taxon>
        <taxon>ecological metagenomes</taxon>
    </lineage>
</organism>
<gene>
    <name evidence="1" type="ORF">METZ01_LOCUS299993</name>
</gene>
<evidence type="ECO:0000313" key="1">
    <source>
        <dbReference type="EMBL" id="SVC47139.1"/>
    </source>
</evidence>